<dbReference type="UniPathway" id="UPA00219"/>
<accession>A0A7X1Z7N0</accession>
<evidence type="ECO:0000313" key="7">
    <source>
        <dbReference type="Proteomes" id="UP000439550"/>
    </source>
</evidence>
<dbReference type="SUPFAM" id="SSF53623">
    <property type="entry name" value="MurD-like peptide ligases, catalytic domain"/>
    <property type="match status" value="1"/>
</dbReference>
<dbReference type="InterPro" id="IPR013221">
    <property type="entry name" value="Mur_ligase_cen"/>
</dbReference>
<dbReference type="SUPFAM" id="SSF53244">
    <property type="entry name" value="MurD-like peptide ligases, peptide-binding domain"/>
    <property type="match status" value="1"/>
</dbReference>
<dbReference type="NCBIfam" id="NF010628">
    <property type="entry name" value="PRK14022.1"/>
    <property type="match status" value="1"/>
</dbReference>
<dbReference type="Gene3D" id="3.40.1190.10">
    <property type="entry name" value="Mur-like, catalytic domain"/>
    <property type="match status" value="1"/>
</dbReference>
<comment type="similarity">
    <text evidence="2">Belongs to the MurCDEF family. MurE subfamily.</text>
</comment>
<comment type="caution">
    <text evidence="6">The sequence shown here is derived from an EMBL/GenBank/DDBJ whole genome shotgun (WGS) entry which is preliminary data.</text>
</comment>
<organism evidence="6 7">
    <name type="scientific">Lactococcus hircilactis</name>
    <dbReference type="NCBI Taxonomy" id="1494462"/>
    <lineage>
        <taxon>Bacteria</taxon>
        <taxon>Bacillati</taxon>
        <taxon>Bacillota</taxon>
        <taxon>Bacilli</taxon>
        <taxon>Lactobacillales</taxon>
        <taxon>Streptococcaceae</taxon>
        <taxon>Lactococcus</taxon>
    </lineage>
</organism>
<evidence type="ECO:0000256" key="1">
    <source>
        <dbReference type="ARBA" id="ARBA00004752"/>
    </source>
</evidence>
<sequence length="483" mass="54179">MISLQQIIKILKQDANFREIIVNDEYYYNSSQQLFFDALSYDSRKTDEKTLFFAKGIHFKRAYLADLNVPFYLSEVDYEVTIPALIVNDVKRAMSLIAQDFYDYPQKKLKTLAITGTKGKTTSAYFAKAILDEMNSGKTALLSTAETTLDGKTFFKSELTTPESLDLMKMMATAVENGMTHLVMEVSSQAYKTKRVYGLDFDVAGFTNFFADHIGKNEHPTMEDYFYCKSQLVEHAAYFVANHEMHHFNLIEQKLEDLGVPCDFYGEGSINVITDSEQFGFVSSGKIAGAFKIRLLGRFNQENALATALMTSHLGARLEHIQKGLQKAIVPGRMELLTAKNGAHLYIDYAHNGISLENLVSVVENHHPGKIMLILGATGNKGESRRKDFGDVIENHPRLDVILTTDDANRESPKAIATEISSYVTRKVDFIEDREKAIKSAISQVSNANDAVIIAGKGTDKFQLYHDERVFYIGDTAAASKYL</sequence>
<dbReference type="GO" id="GO:0009252">
    <property type="term" value="P:peptidoglycan biosynthetic process"/>
    <property type="evidence" value="ECO:0007669"/>
    <property type="project" value="UniProtKB-UniPathway"/>
</dbReference>
<dbReference type="SUPFAM" id="SSF63418">
    <property type="entry name" value="MurE/MurF N-terminal domain"/>
    <property type="match status" value="1"/>
</dbReference>
<dbReference type="GO" id="GO:0071555">
    <property type="term" value="P:cell wall organization"/>
    <property type="evidence" value="ECO:0007669"/>
    <property type="project" value="UniProtKB-KW"/>
</dbReference>
<dbReference type="GO" id="GO:0051301">
    <property type="term" value="P:cell division"/>
    <property type="evidence" value="ECO:0007669"/>
    <property type="project" value="UniProtKB-KW"/>
</dbReference>
<reference evidence="6 7" key="1">
    <citation type="submission" date="2019-10" db="EMBL/GenBank/DDBJ databases">
        <authorList>
            <person name="Dong K."/>
        </authorList>
    </citation>
    <scope>NUCLEOTIDE SEQUENCE [LARGE SCALE GENOMIC DNA]</scope>
    <source>
        <strain evidence="6 7">DSM 28960</strain>
    </source>
</reference>
<dbReference type="Pfam" id="PF08245">
    <property type="entry name" value="Mur_ligase_M"/>
    <property type="match status" value="1"/>
</dbReference>
<dbReference type="EC" id="6.3.2.7" evidence="6"/>
<name>A0A7X1Z7N0_9LACT</name>
<keyword evidence="3" id="KW-0132">Cell division</keyword>
<dbReference type="AlphaFoldDB" id="A0A7X1Z7N0"/>
<dbReference type="InterPro" id="IPR036565">
    <property type="entry name" value="Mur-like_cat_sf"/>
</dbReference>
<evidence type="ECO:0000259" key="5">
    <source>
        <dbReference type="Pfam" id="PF08245"/>
    </source>
</evidence>
<evidence type="ECO:0000313" key="6">
    <source>
        <dbReference type="EMBL" id="MQW39305.1"/>
    </source>
</evidence>
<keyword evidence="3" id="KW-0133">Cell shape</keyword>
<dbReference type="OrthoDB" id="9800958at2"/>
<feature type="domain" description="Mur ligase central" evidence="5">
    <location>
        <begin position="114"/>
        <end position="309"/>
    </location>
</feature>
<evidence type="ECO:0000256" key="3">
    <source>
        <dbReference type="RuleBase" id="RU004135"/>
    </source>
</evidence>
<dbReference type="NCBIfam" id="TIGR01085">
    <property type="entry name" value="murE"/>
    <property type="match status" value="1"/>
</dbReference>
<dbReference type="EMBL" id="WITJ01000006">
    <property type="protein sequence ID" value="MQW39305.1"/>
    <property type="molecule type" value="Genomic_DNA"/>
</dbReference>
<dbReference type="PANTHER" id="PTHR23135">
    <property type="entry name" value="MUR LIGASE FAMILY MEMBER"/>
    <property type="match status" value="1"/>
</dbReference>
<proteinExistence type="inferred from homology"/>
<dbReference type="Gene3D" id="3.40.1390.10">
    <property type="entry name" value="MurE/MurF, N-terminal domain"/>
    <property type="match status" value="1"/>
</dbReference>
<dbReference type="GO" id="GO:0005524">
    <property type="term" value="F:ATP binding"/>
    <property type="evidence" value="ECO:0007669"/>
    <property type="project" value="InterPro"/>
</dbReference>
<dbReference type="InterPro" id="IPR035911">
    <property type="entry name" value="MurE/MurF_N"/>
</dbReference>
<feature type="domain" description="Mur ligase C-terminal" evidence="4">
    <location>
        <begin position="332"/>
        <end position="458"/>
    </location>
</feature>
<evidence type="ECO:0000256" key="2">
    <source>
        <dbReference type="ARBA" id="ARBA00005898"/>
    </source>
</evidence>
<protein>
    <submittedName>
        <fullName evidence="6">UDP-N-acetylmuramoyl-L-alanyl-D-glutamate--L-lysine ligase</fullName>
        <ecNumber evidence="6">6.3.2.7</ecNumber>
    </submittedName>
</protein>
<dbReference type="InterPro" id="IPR005761">
    <property type="entry name" value="UDP-N-AcMur-Glu-dNH2Pim_ligase"/>
</dbReference>
<dbReference type="GO" id="GO:0008360">
    <property type="term" value="P:regulation of cell shape"/>
    <property type="evidence" value="ECO:0007669"/>
    <property type="project" value="UniProtKB-KW"/>
</dbReference>
<dbReference type="Proteomes" id="UP000439550">
    <property type="component" value="Unassembled WGS sequence"/>
</dbReference>
<evidence type="ECO:0000259" key="4">
    <source>
        <dbReference type="Pfam" id="PF02875"/>
    </source>
</evidence>
<dbReference type="Pfam" id="PF02875">
    <property type="entry name" value="Mur_ligase_C"/>
    <property type="match status" value="1"/>
</dbReference>
<keyword evidence="3" id="KW-0573">Peptidoglycan synthesis</keyword>
<dbReference type="Gene3D" id="3.90.190.20">
    <property type="entry name" value="Mur ligase, C-terminal domain"/>
    <property type="match status" value="1"/>
</dbReference>
<comment type="subcellular location">
    <subcellularLocation>
        <location evidence="3">Cytoplasm</location>
    </subcellularLocation>
</comment>
<keyword evidence="7" id="KW-1185">Reference proteome</keyword>
<gene>
    <name evidence="6" type="ORF">GHI93_05045</name>
</gene>
<keyword evidence="3" id="KW-0131">Cell cycle</keyword>
<dbReference type="GO" id="GO:0047482">
    <property type="term" value="F:UDP-N-acetylmuramoyl-L-alanyl-D-glutamate-L-lysine ligase activity"/>
    <property type="evidence" value="ECO:0007669"/>
    <property type="project" value="UniProtKB-EC"/>
</dbReference>
<comment type="pathway">
    <text evidence="1 3">Cell wall biogenesis; peptidoglycan biosynthesis.</text>
</comment>
<keyword evidence="6" id="KW-0436">Ligase</keyword>
<dbReference type="InterPro" id="IPR004101">
    <property type="entry name" value="Mur_ligase_C"/>
</dbReference>
<dbReference type="GO" id="GO:0005737">
    <property type="term" value="C:cytoplasm"/>
    <property type="evidence" value="ECO:0007669"/>
    <property type="project" value="UniProtKB-SubCell"/>
</dbReference>
<dbReference type="PANTHER" id="PTHR23135:SF4">
    <property type="entry name" value="UDP-N-ACETYLMURAMOYL-L-ALANYL-D-GLUTAMATE--2,6-DIAMINOPIMELATE LIGASE MURE HOMOLOG, CHLOROPLASTIC"/>
    <property type="match status" value="1"/>
</dbReference>
<keyword evidence="3" id="KW-0961">Cell wall biogenesis/degradation</keyword>
<dbReference type="InterPro" id="IPR036615">
    <property type="entry name" value="Mur_ligase_C_dom_sf"/>
</dbReference>
<dbReference type="RefSeq" id="WP_153495987.1">
    <property type="nucleotide sequence ID" value="NZ_CBCRWP010000003.1"/>
</dbReference>